<accession>A0A1E3PGZ7</accession>
<protein>
    <submittedName>
        <fullName evidence="1">Uncharacterized protein</fullName>
    </submittedName>
</protein>
<gene>
    <name evidence="1" type="ORF">NADFUDRAFT_52320</name>
</gene>
<dbReference type="EMBL" id="KV454411">
    <property type="protein sequence ID" value="ODQ64693.1"/>
    <property type="molecule type" value="Genomic_DNA"/>
</dbReference>
<dbReference type="Proteomes" id="UP000095009">
    <property type="component" value="Unassembled WGS sequence"/>
</dbReference>
<keyword evidence="2" id="KW-1185">Reference proteome</keyword>
<evidence type="ECO:0000313" key="2">
    <source>
        <dbReference type="Proteomes" id="UP000095009"/>
    </source>
</evidence>
<reference evidence="1 2" key="1">
    <citation type="journal article" date="2016" name="Proc. Natl. Acad. Sci. U.S.A.">
        <title>Comparative genomics of biotechnologically important yeasts.</title>
        <authorList>
            <person name="Riley R."/>
            <person name="Haridas S."/>
            <person name="Wolfe K.H."/>
            <person name="Lopes M.R."/>
            <person name="Hittinger C.T."/>
            <person name="Goeker M."/>
            <person name="Salamov A.A."/>
            <person name="Wisecaver J.H."/>
            <person name="Long T.M."/>
            <person name="Calvey C.H."/>
            <person name="Aerts A.L."/>
            <person name="Barry K.W."/>
            <person name="Choi C."/>
            <person name="Clum A."/>
            <person name="Coughlan A.Y."/>
            <person name="Deshpande S."/>
            <person name="Douglass A.P."/>
            <person name="Hanson S.J."/>
            <person name="Klenk H.-P."/>
            <person name="LaButti K.M."/>
            <person name="Lapidus A."/>
            <person name="Lindquist E.A."/>
            <person name="Lipzen A.M."/>
            <person name="Meier-Kolthoff J.P."/>
            <person name="Ohm R.A."/>
            <person name="Otillar R.P."/>
            <person name="Pangilinan J.L."/>
            <person name="Peng Y."/>
            <person name="Rokas A."/>
            <person name="Rosa C.A."/>
            <person name="Scheuner C."/>
            <person name="Sibirny A.A."/>
            <person name="Slot J.C."/>
            <person name="Stielow J.B."/>
            <person name="Sun H."/>
            <person name="Kurtzman C.P."/>
            <person name="Blackwell M."/>
            <person name="Grigoriev I.V."/>
            <person name="Jeffries T.W."/>
        </authorList>
    </citation>
    <scope>NUCLEOTIDE SEQUENCE [LARGE SCALE GENOMIC DNA]</scope>
    <source>
        <strain evidence="1 2">DSM 6958</strain>
    </source>
</reference>
<proteinExistence type="predicted"/>
<evidence type="ECO:0000313" key="1">
    <source>
        <dbReference type="EMBL" id="ODQ64693.1"/>
    </source>
</evidence>
<name>A0A1E3PGZ7_9ASCO</name>
<sequence>MQTFNQLKSKIIQTKDPLPDPWVTPIPGYRHEEELKLRNRRLRLAEVNHEHYYGAEDTKATRARIRVKRFANIATAGLIKKENAHRAFKMHPETQIEDMKTENMVYKDIFKKNNSIRAEVTAKRINQLKTKAKQMAAIDMKIIEEAKAKAKENALKNAKDLAQVKLAAKELRSPEKKRIIDEAKSALKAKTMADKEAIEQVKDRVRTMIENRQVEIASIETRMAIENSRFKELTEQKIHKYQQKVDEFIQLRYYGLEEQRYGIIHWWRHWVWVFFRCFLVHLPEFILFSPVFYLVVTPYRWYKVAKHYIIVNHKNLRHSNKQPLFSKSTLN</sequence>
<dbReference type="AlphaFoldDB" id="A0A1E3PGZ7"/>
<organism evidence="1 2">
    <name type="scientific">Nadsonia fulvescens var. elongata DSM 6958</name>
    <dbReference type="NCBI Taxonomy" id="857566"/>
    <lineage>
        <taxon>Eukaryota</taxon>
        <taxon>Fungi</taxon>
        <taxon>Dikarya</taxon>
        <taxon>Ascomycota</taxon>
        <taxon>Saccharomycotina</taxon>
        <taxon>Dipodascomycetes</taxon>
        <taxon>Dipodascales</taxon>
        <taxon>Dipodascales incertae sedis</taxon>
        <taxon>Nadsonia</taxon>
    </lineage>
</organism>